<evidence type="ECO:0000313" key="3">
    <source>
        <dbReference type="Proteomes" id="UP000236248"/>
    </source>
</evidence>
<gene>
    <name evidence="2" type="ORF">NCAV_0609</name>
</gene>
<reference evidence="3" key="1">
    <citation type="submission" date="2018-01" db="EMBL/GenBank/DDBJ databases">
        <authorList>
            <person name="Kerou L M."/>
        </authorList>
    </citation>
    <scope>NUCLEOTIDE SEQUENCE [LARGE SCALE GENOMIC DNA]</scope>
    <source>
        <strain evidence="3">SCU2</strain>
    </source>
</reference>
<keyword evidence="1" id="KW-0812">Transmembrane</keyword>
<keyword evidence="1" id="KW-1133">Transmembrane helix</keyword>
<keyword evidence="1" id="KW-0472">Membrane</keyword>
<dbReference type="GeneID" id="41594692"/>
<feature type="transmembrane region" description="Helical" evidence="1">
    <location>
        <begin position="40"/>
        <end position="61"/>
    </location>
</feature>
<sequence>MGKVEEEGVLREIGIGIGMKGKRLLQLRLMTKRMGISYRYYYYYLMVLALPLLLVQFTTTIHQDHNLNNYNHINYIVTIPTPPHPLLLPTTPLAYASDIDDLVHQALTKIREADSAGTDTSHLVERLNAALSIIRQVEHGDLPGSCSSRDECLATAIDMLNSIADDAVTLHKQKVRENTERFYMNLLVYAPIGALASSVASTILYVNLKGYMQARMMEMDVREVKEE</sequence>
<protein>
    <submittedName>
        <fullName evidence="2">Uncharacterized protein</fullName>
    </submittedName>
</protein>
<proteinExistence type="predicted"/>
<accession>A0A2K5AQ82</accession>
<dbReference type="AlphaFoldDB" id="A0A2K5AQ82"/>
<evidence type="ECO:0000313" key="2">
    <source>
        <dbReference type="EMBL" id="SPC33802.1"/>
    </source>
</evidence>
<evidence type="ECO:0000256" key="1">
    <source>
        <dbReference type="SAM" id="Phobius"/>
    </source>
</evidence>
<name>A0A2K5AQ82_9ARCH</name>
<dbReference type="KEGG" id="ncv:NCAV_0609"/>
<dbReference type="EMBL" id="LT981265">
    <property type="protein sequence ID" value="SPC33802.1"/>
    <property type="molecule type" value="Genomic_DNA"/>
</dbReference>
<feature type="transmembrane region" description="Helical" evidence="1">
    <location>
        <begin position="186"/>
        <end position="208"/>
    </location>
</feature>
<dbReference type="RefSeq" id="WP_103287402.1">
    <property type="nucleotide sequence ID" value="NZ_LT981265.1"/>
</dbReference>
<organism evidence="2 3">
    <name type="scientific">Candidatus Nitrosocaldus cavascurensis</name>
    <dbReference type="NCBI Taxonomy" id="2058097"/>
    <lineage>
        <taxon>Archaea</taxon>
        <taxon>Nitrososphaerota</taxon>
        <taxon>Nitrososphaeria</taxon>
        <taxon>Candidatus Nitrosocaldales</taxon>
        <taxon>Candidatus Nitrosocaldaceae</taxon>
        <taxon>Candidatus Nitrosocaldus</taxon>
    </lineage>
</organism>
<dbReference type="Proteomes" id="UP000236248">
    <property type="component" value="Chromosome NCAV"/>
</dbReference>
<keyword evidence="3" id="KW-1185">Reference proteome</keyword>